<organism evidence="1 2">
    <name type="scientific">Durusdinium trenchii</name>
    <dbReference type="NCBI Taxonomy" id="1381693"/>
    <lineage>
        <taxon>Eukaryota</taxon>
        <taxon>Sar</taxon>
        <taxon>Alveolata</taxon>
        <taxon>Dinophyceae</taxon>
        <taxon>Suessiales</taxon>
        <taxon>Symbiodiniaceae</taxon>
        <taxon>Durusdinium</taxon>
    </lineage>
</organism>
<evidence type="ECO:0000313" key="1">
    <source>
        <dbReference type="EMBL" id="CAK8989302.1"/>
    </source>
</evidence>
<name>A0ABP0HH52_9DINO</name>
<evidence type="ECO:0000313" key="2">
    <source>
        <dbReference type="Proteomes" id="UP001642464"/>
    </source>
</evidence>
<comment type="caution">
    <text evidence="1">The sequence shown here is derived from an EMBL/GenBank/DDBJ whole genome shotgun (WGS) entry which is preliminary data.</text>
</comment>
<proteinExistence type="predicted"/>
<keyword evidence="2" id="KW-1185">Reference proteome</keyword>
<dbReference type="PANTHER" id="PTHR12363">
    <property type="entry name" value="TRANSPORTIN 3 AND IMPORTIN 13"/>
    <property type="match status" value="1"/>
</dbReference>
<reference evidence="1 2" key="1">
    <citation type="submission" date="2024-02" db="EMBL/GenBank/DDBJ databases">
        <authorList>
            <person name="Chen Y."/>
            <person name="Shah S."/>
            <person name="Dougan E. K."/>
            <person name="Thang M."/>
            <person name="Chan C."/>
        </authorList>
    </citation>
    <scope>NUCLEOTIDE SEQUENCE [LARGE SCALE GENOMIC DNA]</scope>
</reference>
<dbReference type="InterPro" id="IPR051345">
    <property type="entry name" value="Importin_beta-like_NTR"/>
</dbReference>
<gene>
    <name evidence="1" type="ORF">SCF082_LOCUS1749</name>
</gene>
<dbReference type="Proteomes" id="UP001642464">
    <property type="component" value="Unassembled WGS sequence"/>
</dbReference>
<dbReference type="PANTHER" id="PTHR12363:SF54">
    <property type="entry name" value="NUCLEAR TRANSPORT RECEPTOR"/>
    <property type="match status" value="1"/>
</dbReference>
<protein>
    <submittedName>
        <fullName evidence="1">Importin-13 (Imp13)</fullName>
    </submittedName>
</protein>
<dbReference type="InterPro" id="IPR011989">
    <property type="entry name" value="ARM-like"/>
</dbReference>
<accession>A0ABP0HH52</accession>
<dbReference type="InterPro" id="IPR016024">
    <property type="entry name" value="ARM-type_fold"/>
</dbReference>
<sequence>MSAQEVERVMKVVYELTGNEKERREGMAWLQSFSTTQEAWNVTLQLLGSSSKQVQFYAGNILYTKVQKEWQSQADHVQADVHRRILEAVRGFVGQESFALGQDGLQRVCLILARITVQTPQALDTFVSLVWTVLRLGLGDQASQGLRERGLFVSTELLKVLPEEREACASPTHSLVAGMDPEGIDQRMLAVMPKVMEAITELIKQPIPKFQARALDCLTRWAPLGVDLAALARYSLMHPILCALTSVEDLEVVEAASAALVASVNCNTLEKRTGQPESPAYLQACDQVVEGLLATRPRLQQQVGNDGSEELTLSLCRATIAVAEHQLGRIVAGEHPHLLPLIDMVMAFTGHPSRGIAIHTLNFWLLVQDFPLQERHESLREPCFVKLLEVLLQQCHLGETASSGSNEDVGYEIESFRTSGDGVKEPFVVSYYVLGPKFLECMLTVLRNASDWQAFEAALFALSAVSKEVVQQVSANGAPNPQTASTKSLIETILSELPGYQLLGANGATLKAGVALIGEYARILARMNRALIEKELEYILFALPFSHHVSLSAAAAFRNIAIACRLELAMHTEGCKSLAAGIEKAIASFPTSPAEASSQGAGSKPMPLQARLSVVEGLTRVTSCMKVEQCTETLGVLLTPGMQRLHAAVEAAAGITIVHELEILRTAIQFVDAKPAQSEQHPVAGIMQGLMPILERISMSRNLQHDADVVQALYALISTSFISAHSVLSQHLESLLKAAVNQFRVTWTPCCITCVGKAIEIFVKADTIGGFNQLFKEISEGMIIAIRDNHASENQAIIKEYFDTARNYLIFCPSGIFQPPTTDILIEIIAHAITGEEAGSLRATCAFLQALIIKTANPKFAAKGGFRAVLEQALQAKGGNLVQQLLIALADRTPASLVAKVTLAFAEVAVFCRSLMQEWTYAALVAAPQHFTGLTDQNKQGFVQLVPLLNSTKAGEVFDEFSKACRKKVTNDSFQSYMENVGALCREVAAPPPVIDLS</sequence>
<dbReference type="Gene3D" id="1.25.10.10">
    <property type="entry name" value="Leucine-rich Repeat Variant"/>
    <property type="match status" value="1"/>
</dbReference>
<dbReference type="SUPFAM" id="SSF48371">
    <property type="entry name" value="ARM repeat"/>
    <property type="match status" value="1"/>
</dbReference>
<dbReference type="EMBL" id="CAXAMM010000857">
    <property type="protein sequence ID" value="CAK8989302.1"/>
    <property type="molecule type" value="Genomic_DNA"/>
</dbReference>